<dbReference type="EMBL" id="LAOD01000016">
    <property type="protein sequence ID" value="KJV86055.1"/>
    <property type="molecule type" value="Genomic_DNA"/>
</dbReference>
<organism evidence="1 2">
    <name type="scientific">Anaplasma phagocytophilum str. CRT53-1</name>
    <dbReference type="NCBI Taxonomy" id="1359157"/>
    <lineage>
        <taxon>Bacteria</taxon>
        <taxon>Pseudomonadati</taxon>
        <taxon>Pseudomonadota</taxon>
        <taxon>Alphaproteobacteria</taxon>
        <taxon>Rickettsiales</taxon>
        <taxon>Anaplasmataceae</taxon>
        <taxon>Anaplasma</taxon>
        <taxon>phagocytophilum group</taxon>
    </lineage>
</organism>
<dbReference type="AlphaFoldDB" id="A0A0F3Q0B0"/>
<evidence type="ECO:0000313" key="1">
    <source>
        <dbReference type="EMBL" id="KJV86055.1"/>
    </source>
</evidence>
<name>A0A0F3Q0B0_ANAPH</name>
<gene>
    <name evidence="1" type="ORF">APHCRT_0773</name>
</gene>
<evidence type="ECO:0000313" key="2">
    <source>
        <dbReference type="Proteomes" id="UP000033722"/>
    </source>
</evidence>
<sequence>MCVLLYERIPTWDVSIKFRYLKAQFVSSSFVKEVARLEGIKGKS</sequence>
<comment type="caution">
    <text evidence="1">The sequence shown here is derived from an EMBL/GenBank/DDBJ whole genome shotgun (WGS) entry which is preliminary data.</text>
</comment>
<protein>
    <submittedName>
        <fullName evidence="1">Uncharacterized protein</fullName>
    </submittedName>
</protein>
<dbReference type="Proteomes" id="UP000033722">
    <property type="component" value="Unassembled WGS sequence"/>
</dbReference>
<reference evidence="1 2" key="1">
    <citation type="submission" date="2015-01" db="EMBL/GenBank/DDBJ databases">
        <title>Genome Sequencing of Rickettsiales.</title>
        <authorList>
            <person name="Daugherty S.C."/>
            <person name="Su Q."/>
            <person name="Abolude K."/>
            <person name="Beier-Sexton M."/>
            <person name="Carlyon J.A."/>
            <person name="Carter R."/>
            <person name="Day N.P."/>
            <person name="Dumler S.J."/>
            <person name="Dyachenko V."/>
            <person name="Godinez A."/>
            <person name="Kurtti T.J."/>
            <person name="Lichay M."/>
            <person name="Mullins K.E."/>
            <person name="Ott S."/>
            <person name="Pappas-Brown V."/>
            <person name="Paris D.H."/>
            <person name="Patel P."/>
            <person name="Richards A.L."/>
            <person name="Sadzewicz L."/>
            <person name="Sears K."/>
            <person name="Seidman D."/>
            <person name="Sengamalay N."/>
            <person name="Stenos J."/>
            <person name="Tallon L.J."/>
            <person name="Vincent G."/>
            <person name="Fraser C.M."/>
            <person name="Munderloh U."/>
            <person name="Dunning-Hotopp J.C."/>
        </authorList>
    </citation>
    <scope>NUCLEOTIDE SEQUENCE [LARGE SCALE GENOMIC DNA]</scope>
    <source>
        <strain evidence="1 2">CRT53-1</strain>
    </source>
</reference>
<accession>A0A0F3Q0B0</accession>
<proteinExistence type="predicted"/>
<dbReference type="PATRIC" id="fig|1359157.3.peg.477"/>